<dbReference type="GO" id="GO:0016020">
    <property type="term" value="C:membrane"/>
    <property type="evidence" value="ECO:0007669"/>
    <property type="project" value="GOC"/>
</dbReference>
<dbReference type="SUPFAM" id="SSF50182">
    <property type="entry name" value="Sm-like ribonucleoproteins"/>
    <property type="match status" value="1"/>
</dbReference>
<comment type="caution">
    <text evidence="5">The sequence shown here is derived from an EMBL/GenBank/DDBJ whole genome shotgun (WGS) entry which is preliminary data.</text>
</comment>
<feature type="domain" description="Sm" evidence="4">
    <location>
        <begin position="434"/>
        <end position="517"/>
    </location>
</feature>
<feature type="compositionally biased region" description="Acidic residues" evidence="3">
    <location>
        <begin position="327"/>
        <end position="343"/>
    </location>
</feature>
<dbReference type="GO" id="GO:0000225">
    <property type="term" value="F:N-acetylglucosaminylphosphatidylinositol deacetylase activity"/>
    <property type="evidence" value="ECO:0007669"/>
    <property type="project" value="UniProtKB-EC"/>
</dbReference>
<sequence length="517" mass="56740">MKMVPAGLRLHDPAMASLLAVGAALVALPALYASLASAVQPRLPTLRNKRICLLIAHPDDEAMFFAPTVLALTRPETGNHVKILCLSSGDADGLGETRKKELQKSAVLLGLRTENDVFVVESPDFPDSMTARWDEGKISNFLARLFTTIHSATQTPITNIDVIVTFDQHGISSHPNHISLFHGAQTFISKLAHIANDGGRSPVDLYTLTTVGMLRKYVGFHDALASLLVWLGSGTGFVSPPATAVTADDNTGEEDGSARESPKSLIFFSPFRGSSRDIPSVSRARAAMTQAHVSQMRWFRWGWITLSRYMYLNDLRLISPMALDLTPDDNSSEDVPDDAEESAEAASDVDVPNAAAPVPAAPTSVIDSEPKSHEAKHEKEKHMRERDPEKDRAKQRQRSEKAPDSSTLTAFSTKYIAGILYMADDEATSSHVSEPLDLVRLLLDEVVFVKLRGDRELKGKLYGYDSHCNLVLGDVEETIYVLEDEEEDEELKTISRKAEMLFVRGDSVVLISPHTPL</sequence>
<dbReference type="CDD" id="cd01730">
    <property type="entry name" value="LSm3"/>
    <property type="match status" value="1"/>
</dbReference>
<feature type="compositionally biased region" description="Low complexity" evidence="3">
    <location>
        <begin position="344"/>
        <end position="365"/>
    </location>
</feature>
<dbReference type="InterPro" id="IPR024078">
    <property type="entry name" value="LmbE-like_dom_sf"/>
</dbReference>
<dbReference type="UniPathway" id="UPA00196"/>
<keyword evidence="6" id="KW-1185">Reference proteome</keyword>
<evidence type="ECO:0000256" key="2">
    <source>
        <dbReference type="ARBA" id="ARBA00012176"/>
    </source>
</evidence>
<accession>A0A2C5X171</accession>
<name>A0A2C5X171_9PEZI</name>
<evidence type="ECO:0000256" key="1">
    <source>
        <dbReference type="ARBA" id="ARBA00006066"/>
    </source>
</evidence>
<comment type="similarity">
    <text evidence="1">Belongs to the PIGL family.</text>
</comment>
<evidence type="ECO:0000313" key="6">
    <source>
        <dbReference type="Proteomes" id="UP000222788"/>
    </source>
</evidence>
<gene>
    <name evidence="5" type="ORF">CFIMG_002212RA</name>
</gene>
<reference evidence="5 6" key="2">
    <citation type="journal article" date="2013" name="IMA Fungus">
        <title>IMA Genome-F 1: Ceratocystis fimbriata: Draft nuclear genome sequence for the plant pathogen, Ceratocystis fimbriata.</title>
        <authorList>
            <person name="Wilken P.M."/>
            <person name="Steenkamp E.T."/>
            <person name="Wingfield M.J."/>
            <person name="de Beer Z.W."/>
            <person name="Wingfield B.D."/>
        </authorList>
    </citation>
    <scope>NUCLEOTIDE SEQUENCE [LARGE SCALE GENOMIC DNA]</scope>
    <source>
        <strain evidence="5 6">CBS 114723</strain>
    </source>
</reference>
<dbReference type="PANTHER" id="PTHR12993">
    <property type="entry name" value="N-ACETYLGLUCOSAMINYL-PHOSPHATIDYLINOSITOL DE-N-ACETYLASE-RELATED"/>
    <property type="match status" value="1"/>
</dbReference>
<dbReference type="GO" id="GO:0003723">
    <property type="term" value="F:RNA binding"/>
    <property type="evidence" value="ECO:0007669"/>
    <property type="project" value="InterPro"/>
</dbReference>
<evidence type="ECO:0000259" key="4">
    <source>
        <dbReference type="PROSITE" id="PS52002"/>
    </source>
</evidence>
<feature type="compositionally biased region" description="Basic and acidic residues" evidence="3">
    <location>
        <begin position="368"/>
        <end position="403"/>
    </location>
</feature>
<feature type="region of interest" description="Disordered" evidence="3">
    <location>
        <begin position="327"/>
        <end position="406"/>
    </location>
</feature>
<dbReference type="InterPro" id="IPR003737">
    <property type="entry name" value="GlcNAc_PI_deacetylase-related"/>
</dbReference>
<dbReference type="GO" id="GO:0006506">
    <property type="term" value="P:GPI anchor biosynthetic process"/>
    <property type="evidence" value="ECO:0007669"/>
    <property type="project" value="UniProtKB-UniPathway"/>
</dbReference>
<protein>
    <recommendedName>
        <fullName evidence="2">N-acetylglucosaminylphosphatidylinositol deacetylase</fullName>
        <ecNumber evidence="2">3.5.1.89</ecNumber>
    </recommendedName>
</protein>
<dbReference type="InterPro" id="IPR001163">
    <property type="entry name" value="Sm_dom_euk/arc"/>
</dbReference>
<proteinExistence type="inferred from homology"/>
<dbReference type="EMBL" id="APWK03000089">
    <property type="protein sequence ID" value="PHH51624.1"/>
    <property type="molecule type" value="Genomic_DNA"/>
</dbReference>
<dbReference type="PROSITE" id="PS52002">
    <property type="entry name" value="SM"/>
    <property type="match status" value="1"/>
</dbReference>
<dbReference type="EC" id="3.5.1.89" evidence="2"/>
<dbReference type="GO" id="GO:0000398">
    <property type="term" value="P:mRNA splicing, via spliceosome"/>
    <property type="evidence" value="ECO:0007669"/>
    <property type="project" value="InterPro"/>
</dbReference>
<dbReference type="Gene3D" id="3.40.50.10320">
    <property type="entry name" value="LmbE-like"/>
    <property type="match status" value="1"/>
</dbReference>
<dbReference type="GO" id="GO:0032991">
    <property type="term" value="C:protein-containing complex"/>
    <property type="evidence" value="ECO:0007669"/>
    <property type="project" value="UniProtKB-ARBA"/>
</dbReference>
<dbReference type="InterPro" id="IPR010920">
    <property type="entry name" value="LSM_dom_sf"/>
</dbReference>
<dbReference type="Pfam" id="PF01423">
    <property type="entry name" value="LSM"/>
    <property type="match status" value="1"/>
</dbReference>
<dbReference type="FunFam" id="2.30.30.100:FF:000036">
    <property type="entry name" value="U6 snRNA-associated Sm-like protein LSm3"/>
    <property type="match status" value="1"/>
</dbReference>
<dbReference type="InterPro" id="IPR047575">
    <property type="entry name" value="Sm"/>
</dbReference>
<dbReference type="OrthoDB" id="440160at2759"/>
<evidence type="ECO:0000313" key="5">
    <source>
        <dbReference type="EMBL" id="PHH51624.1"/>
    </source>
</evidence>
<dbReference type="Proteomes" id="UP000222788">
    <property type="component" value="Unassembled WGS sequence"/>
</dbReference>
<dbReference type="SUPFAM" id="SSF102588">
    <property type="entry name" value="LmbE-like"/>
    <property type="match status" value="1"/>
</dbReference>
<dbReference type="InterPro" id="IPR034105">
    <property type="entry name" value="Lsm3"/>
</dbReference>
<dbReference type="Pfam" id="PF02585">
    <property type="entry name" value="PIG-L"/>
    <property type="match status" value="1"/>
</dbReference>
<dbReference type="GO" id="GO:0005783">
    <property type="term" value="C:endoplasmic reticulum"/>
    <property type="evidence" value="ECO:0007669"/>
    <property type="project" value="TreeGrafter"/>
</dbReference>
<dbReference type="STRING" id="1035309.A0A2C5X171"/>
<dbReference type="AlphaFoldDB" id="A0A2C5X171"/>
<dbReference type="Gene3D" id="2.30.30.100">
    <property type="match status" value="1"/>
</dbReference>
<dbReference type="PANTHER" id="PTHR12993:SF11">
    <property type="entry name" value="N-ACETYLGLUCOSAMINYL-PHOSPHATIDYLINOSITOL DE-N-ACETYLASE"/>
    <property type="match status" value="1"/>
</dbReference>
<evidence type="ECO:0000256" key="3">
    <source>
        <dbReference type="SAM" id="MobiDB-lite"/>
    </source>
</evidence>
<reference evidence="5 6" key="1">
    <citation type="journal article" date="2013" name="Fungal Biol.">
        <title>Analysis of microsatellite markers in the genome of the plant pathogen Ceratocystis fimbriata.</title>
        <authorList>
            <person name="Simpson M.C."/>
            <person name="Wilken P.M."/>
            <person name="Coetzee M.P."/>
            <person name="Wingfield M.J."/>
            <person name="Wingfield B.D."/>
        </authorList>
    </citation>
    <scope>NUCLEOTIDE SEQUENCE [LARGE SCALE GENOMIC DNA]</scope>
    <source>
        <strain evidence="5 6">CBS 114723</strain>
    </source>
</reference>
<organism evidence="5 6">
    <name type="scientific">Ceratocystis fimbriata CBS 114723</name>
    <dbReference type="NCBI Taxonomy" id="1035309"/>
    <lineage>
        <taxon>Eukaryota</taxon>
        <taxon>Fungi</taxon>
        <taxon>Dikarya</taxon>
        <taxon>Ascomycota</taxon>
        <taxon>Pezizomycotina</taxon>
        <taxon>Sordariomycetes</taxon>
        <taxon>Hypocreomycetidae</taxon>
        <taxon>Microascales</taxon>
        <taxon>Ceratocystidaceae</taxon>
        <taxon>Ceratocystis</taxon>
    </lineage>
</organism>
<dbReference type="SMART" id="SM00651">
    <property type="entry name" value="Sm"/>
    <property type="match status" value="1"/>
</dbReference>